<dbReference type="AlphaFoldDB" id="A0A4Y2TZT0"/>
<evidence type="ECO:0000256" key="2">
    <source>
        <dbReference type="ARBA" id="ARBA00022656"/>
    </source>
</evidence>
<evidence type="ECO:0000256" key="1">
    <source>
        <dbReference type="ARBA" id="ARBA00002878"/>
    </source>
</evidence>
<proteinExistence type="predicted"/>
<dbReference type="GO" id="GO:0005576">
    <property type="term" value="C:extracellular region"/>
    <property type="evidence" value="ECO:0007669"/>
    <property type="project" value="InterPro"/>
</dbReference>
<feature type="signal peptide" evidence="4">
    <location>
        <begin position="1"/>
        <end position="34"/>
    </location>
</feature>
<organism evidence="6 7">
    <name type="scientific">Araneus ventricosus</name>
    <name type="common">Orbweaver spider</name>
    <name type="synonym">Epeira ventricosa</name>
    <dbReference type="NCBI Taxonomy" id="182803"/>
    <lineage>
        <taxon>Eukaryota</taxon>
        <taxon>Metazoa</taxon>
        <taxon>Ecdysozoa</taxon>
        <taxon>Arthropoda</taxon>
        <taxon>Chelicerata</taxon>
        <taxon>Arachnida</taxon>
        <taxon>Araneae</taxon>
        <taxon>Araneomorphae</taxon>
        <taxon>Entelegynae</taxon>
        <taxon>Araneoidea</taxon>
        <taxon>Araneidae</taxon>
        <taxon>Araneus</taxon>
    </lineage>
</organism>
<gene>
    <name evidence="6" type="ORF">AVEN_156545_1</name>
</gene>
<dbReference type="InterPro" id="IPR008197">
    <property type="entry name" value="WAP_dom"/>
</dbReference>
<dbReference type="InterPro" id="IPR036645">
    <property type="entry name" value="Elafin-like_sf"/>
</dbReference>
<dbReference type="Proteomes" id="UP000499080">
    <property type="component" value="Unassembled WGS sequence"/>
</dbReference>
<dbReference type="OrthoDB" id="6436225at2759"/>
<keyword evidence="7" id="KW-1185">Reference proteome</keyword>
<evidence type="ECO:0000256" key="3">
    <source>
        <dbReference type="ARBA" id="ARBA00022729"/>
    </source>
</evidence>
<evidence type="ECO:0000256" key="4">
    <source>
        <dbReference type="SAM" id="SignalP"/>
    </source>
</evidence>
<comment type="function">
    <text evidence="1">Has antibacterial activity.</text>
</comment>
<name>A0A4Y2TZT0_ARAVE</name>
<reference evidence="6 7" key="1">
    <citation type="journal article" date="2019" name="Sci. Rep.">
        <title>Orb-weaving spider Araneus ventricosus genome elucidates the spidroin gene catalogue.</title>
        <authorList>
            <person name="Kono N."/>
            <person name="Nakamura H."/>
            <person name="Ohtoshi R."/>
            <person name="Moran D.A.P."/>
            <person name="Shinohara A."/>
            <person name="Yoshida Y."/>
            <person name="Fujiwara M."/>
            <person name="Mori M."/>
            <person name="Tomita M."/>
            <person name="Arakawa K."/>
        </authorList>
    </citation>
    <scope>NUCLEOTIDE SEQUENCE [LARGE SCALE GENOMIC DNA]</scope>
</reference>
<accession>A0A4Y2TZT0</accession>
<dbReference type="Pfam" id="PF00095">
    <property type="entry name" value="WAP"/>
    <property type="match status" value="1"/>
</dbReference>
<dbReference type="EMBL" id="BGPR01031720">
    <property type="protein sequence ID" value="GBO04930.1"/>
    <property type="molecule type" value="Genomic_DNA"/>
</dbReference>
<feature type="chain" id="PRO_5021341919" description="WAP domain-containing protein" evidence="4">
    <location>
        <begin position="35"/>
        <end position="105"/>
    </location>
</feature>
<feature type="domain" description="WAP" evidence="5">
    <location>
        <begin position="30"/>
        <end position="77"/>
    </location>
</feature>
<dbReference type="GO" id="GO:0090729">
    <property type="term" value="F:toxin activity"/>
    <property type="evidence" value="ECO:0007669"/>
    <property type="project" value="UniProtKB-KW"/>
</dbReference>
<keyword evidence="2" id="KW-0800">Toxin</keyword>
<dbReference type="GO" id="GO:0030414">
    <property type="term" value="F:peptidase inhibitor activity"/>
    <property type="evidence" value="ECO:0007669"/>
    <property type="project" value="InterPro"/>
</dbReference>
<dbReference type="Gene3D" id="4.10.75.10">
    <property type="entry name" value="Elafin-like"/>
    <property type="match status" value="1"/>
</dbReference>
<protein>
    <recommendedName>
        <fullName evidence="5">WAP domain-containing protein</fullName>
    </recommendedName>
</protein>
<keyword evidence="3 4" id="KW-0732">Signal</keyword>
<evidence type="ECO:0000313" key="6">
    <source>
        <dbReference type="EMBL" id="GBO04930.1"/>
    </source>
</evidence>
<sequence length="105" mass="11893">DSSLYIHFELLQSQEMKITIVLLLAVLAITVAQANYCPQKPDLECIVTQNECCKDSDCKNGKICCQENCGTVCHQAVKRQTNGTRATTNPKCRKYRSHFLRLVQE</sequence>
<evidence type="ECO:0000259" key="5">
    <source>
        <dbReference type="PROSITE" id="PS51390"/>
    </source>
</evidence>
<feature type="non-terminal residue" evidence="6">
    <location>
        <position position="1"/>
    </location>
</feature>
<dbReference type="SUPFAM" id="SSF57256">
    <property type="entry name" value="Elafin-like"/>
    <property type="match status" value="1"/>
</dbReference>
<evidence type="ECO:0000313" key="7">
    <source>
        <dbReference type="Proteomes" id="UP000499080"/>
    </source>
</evidence>
<dbReference type="PROSITE" id="PS51390">
    <property type="entry name" value="WAP"/>
    <property type="match status" value="1"/>
</dbReference>
<comment type="caution">
    <text evidence="6">The sequence shown here is derived from an EMBL/GenBank/DDBJ whole genome shotgun (WGS) entry which is preliminary data.</text>
</comment>